<dbReference type="PROSITE" id="PS50048">
    <property type="entry name" value="ZN2_CY6_FUNGAL_2"/>
    <property type="match status" value="1"/>
</dbReference>
<dbReference type="GO" id="GO:0006351">
    <property type="term" value="P:DNA-templated transcription"/>
    <property type="evidence" value="ECO:0007669"/>
    <property type="project" value="InterPro"/>
</dbReference>
<feature type="domain" description="Zn(2)-C6 fungal-type" evidence="7">
    <location>
        <begin position="15"/>
        <end position="45"/>
    </location>
</feature>
<organism evidence="8 9">
    <name type="scientific">Tieghemiomyces parasiticus</name>
    <dbReference type="NCBI Taxonomy" id="78921"/>
    <lineage>
        <taxon>Eukaryota</taxon>
        <taxon>Fungi</taxon>
        <taxon>Fungi incertae sedis</taxon>
        <taxon>Zoopagomycota</taxon>
        <taxon>Kickxellomycotina</taxon>
        <taxon>Dimargaritomycetes</taxon>
        <taxon>Dimargaritales</taxon>
        <taxon>Dimargaritaceae</taxon>
        <taxon>Tieghemiomyces</taxon>
    </lineage>
</organism>
<keyword evidence="5" id="KW-0539">Nucleus</keyword>
<accession>A0A9W7ZPY9</accession>
<feature type="compositionally biased region" description="Polar residues" evidence="6">
    <location>
        <begin position="967"/>
        <end position="982"/>
    </location>
</feature>
<feature type="compositionally biased region" description="Low complexity" evidence="6">
    <location>
        <begin position="815"/>
        <end position="828"/>
    </location>
</feature>
<dbReference type="Proteomes" id="UP001150569">
    <property type="component" value="Unassembled WGS sequence"/>
</dbReference>
<dbReference type="GO" id="GO:0003677">
    <property type="term" value="F:DNA binding"/>
    <property type="evidence" value="ECO:0007669"/>
    <property type="project" value="InterPro"/>
</dbReference>
<gene>
    <name evidence="8" type="ORF">IWQ60_011711</name>
</gene>
<feature type="compositionally biased region" description="Polar residues" evidence="6">
    <location>
        <begin position="1036"/>
        <end position="1049"/>
    </location>
</feature>
<comment type="caution">
    <text evidence="8">The sequence shown here is derived from an EMBL/GenBank/DDBJ whole genome shotgun (WGS) entry which is preliminary data.</text>
</comment>
<keyword evidence="2" id="KW-0479">Metal-binding</keyword>
<feature type="compositionally biased region" description="Low complexity" evidence="6">
    <location>
        <begin position="1064"/>
        <end position="1078"/>
    </location>
</feature>
<dbReference type="InterPro" id="IPR050815">
    <property type="entry name" value="TF_fung"/>
</dbReference>
<reference evidence="8" key="1">
    <citation type="submission" date="2022-07" db="EMBL/GenBank/DDBJ databases">
        <title>Phylogenomic reconstructions and comparative analyses of Kickxellomycotina fungi.</title>
        <authorList>
            <person name="Reynolds N.K."/>
            <person name="Stajich J.E."/>
            <person name="Barry K."/>
            <person name="Grigoriev I.V."/>
            <person name="Crous P."/>
            <person name="Smith M.E."/>
        </authorList>
    </citation>
    <scope>NUCLEOTIDE SEQUENCE</scope>
    <source>
        <strain evidence="8">RSA 861</strain>
    </source>
</reference>
<name>A0A9W7ZPY9_9FUNG</name>
<dbReference type="AlphaFoldDB" id="A0A9W7ZPY9"/>
<feature type="region of interest" description="Disordered" evidence="6">
    <location>
        <begin position="1024"/>
        <end position="1080"/>
    </location>
</feature>
<dbReference type="InterPro" id="IPR001138">
    <property type="entry name" value="Zn2Cys6_DnaBD"/>
</dbReference>
<dbReference type="Pfam" id="PF04082">
    <property type="entry name" value="Fungal_trans"/>
    <property type="match status" value="1"/>
</dbReference>
<feature type="region of interest" description="Disordered" evidence="6">
    <location>
        <begin position="811"/>
        <end position="830"/>
    </location>
</feature>
<keyword evidence="3" id="KW-0805">Transcription regulation</keyword>
<feature type="region of interest" description="Disordered" evidence="6">
    <location>
        <begin position="370"/>
        <end position="391"/>
    </location>
</feature>
<evidence type="ECO:0000313" key="8">
    <source>
        <dbReference type="EMBL" id="KAJ1908247.1"/>
    </source>
</evidence>
<evidence type="ECO:0000256" key="3">
    <source>
        <dbReference type="ARBA" id="ARBA00023015"/>
    </source>
</evidence>
<dbReference type="PANTHER" id="PTHR47338:SF5">
    <property type="entry name" value="ZN(II)2CYS6 TRANSCRIPTION FACTOR (EUROFUNG)"/>
    <property type="match status" value="1"/>
</dbReference>
<dbReference type="InterPro" id="IPR007219">
    <property type="entry name" value="XnlR_reg_dom"/>
</dbReference>
<dbReference type="GO" id="GO:0000981">
    <property type="term" value="F:DNA-binding transcription factor activity, RNA polymerase II-specific"/>
    <property type="evidence" value="ECO:0007669"/>
    <property type="project" value="InterPro"/>
</dbReference>
<dbReference type="Pfam" id="PF00172">
    <property type="entry name" value="Zn_clus"/>
    <property type="match status" value="1"/>
</dbReference>
<dbReference type="SUPFAM" id="SSF57701">
    <property type="entry name" value="Zn2/Cys6 DNA-binding domain"/>
    <property type="match status" value="1"/>
</dbReference>
<dbReference type="EMBL" id="JANBPT010001401">
    <property type="protein sequence ID" value="KAJ1908247.1"/>
    <property type="molecule type" value="Genomic_DNA"/>
</dbReference>
<sequence>MTSAASPTGVKLLRSCDRCRKLKKKCDGIKPTCHRCRKANTPCEYRLRTKGHGALGHCAGDGDAPSFLDPASISHFTGHANPPPLHAIQTRLSHLELDMPHQPPNFHRSPSRTTPPYLHSNVMHYGAPPATVAPAALTSVGTMDPALIAASLGLDPAGVPAWAMQLLRGPGTPGSLPPNPVTASYPPWYPALIHNPQAAMALMNQLPISALPDIPLTLDHLFHFADPFATQAPSFRDPQVQLGHQAVLRHLHSPDLLRYLLHDYLRFFHPLFFITHPFVCQWLHEFIDERSRIPPNAAAAATPWQSTHLPPQAESQLLHHQLHGLMGKHSDYPQASWFSKITTLDASHDSNPSTRVARFSTSVPTVPPSALVRRSPGLHRPASQSTAAADREFSETGYLRPTCLIYVILATACQFSDHPLAKDRDSSGTSVLGRQYFMRALDWMPHHLADPTPETVNILISTSVYRYSLGQSVVSNMYTGLAYRVAQDLGLHQIDHGVDSATLPPHEWFEYEVRRRIWWMMERFGIAPMGWSLPQSYARVRAPKLILPPSDDQAYILGLITRYPALPTEIQRDYMVAARYSHSRSDPSTLHFDFELRSLMLSINQAVVAYLSRKPRTRDSIDHFRAAKVHMRTTWRTFDTLQADLGLWYKQLPPRFQVNRQQAHVARVNCPATFCAVLYIHTQYFATVISLNSAYLFSLLEASPMFLPTPAVAANPWAAPPDPKRELYFNQLNLIHSRCLYAADQVTQVMTLSEGIDARYYFPTYATTVFHCSLAYVRDVILKLEGPAILSYLPAPSHLFLSNSPSAFGENEDMGLPPGSSEPPSLVPDSHTRPDIPIGVQLPAMCTQLAGHPPALQSLEKIRRYEREISQLNAYWQANEFFTAFLRLFVSKIETWAAQDPTQVASSQLQPPPPATADPTVATAGIFPASMAPQLSSDGLTFVGLNGQPLPSAGITPTDFSAKLSPQELQNQFQRSSTSPNSYDDLFSGLADPPPEPSSSDFDYANPAGIFSSEGRLAFQAHEGLNPLVGGPAGATSGTDQGQSPSAGSSRGAEYQQCGGGASKGAPDPSSSSTSTAPQPDKTDVIRILEFYLLTTGHKYDPVYLFLEALTMNDLMPLYHLIQKFPLSF</sequence>
<evidence type="ECO:0000313" key="9">
    <source>
        <dbReference type="Proteomes" id="UP001150569"/>
    </source>
</evidence>
<dbReference type="CDD" id="cd00067">
    <property type="entry name" value="GAL4"/>
    <property type="match status" value="1"/>
</dbReference>
<keyword evidence="4" id="KW-0804">Transcription</keyword>
<evidence type="ECO:0000259" key="7">
    <source>
        <dbReference type="PROSITE" id="PS50048"/>
    </source>
</evidence>
<dbReference type="GO" id="GO:0008270">
    <property type="term" value="F:zinc ion binding"/>
    <property type="evidence" value="ECO:0007669"/>
    <property type="project" value="InterPro"/>
</dbReference>
<dbReference type="PROSITE" id="PS00463">
    <property type="entry name" value="ZN2_CY6_FUNGAL_1"/>
    <property type="match status" value="1"/>
</dbReference>
<dbReference type="PANTHER" id="PTHR47338">
    <property type="entry name" value="ZN(II)2CYS6 TRANSCRIPTION FACTOR (EUROFUNG)-RELATED"/>
    <property type="match status" value="1"/>
</dbReference>
<dbReference type="OrthoDB" id="4161332at2759"/>
<evidence type="ECO:0000256" key="1">
    <source>
        <dbReference type="ARBA" id="ARBA00004123"/>
    </source>
</evidence>
<feature type="region of interest" description="Disordered" evidence="6">
    <location>
        <begin position="967"/>
        <end position="1007"/>
    </location>
</feature>
<evidence type="ECO:0000256" key="4">
    <source>
        <dbReference type="ARBA" id="ARBA00023163"/>
    </source>
</evidence>
<dbReference type="InterPro" id="IPR036864">
    <property type="entry name" value="Zn2-C6_fun-type_DNA-bd_sf"/>
</dbReference>
<dbReference type="SMART" id="SM00066">
    <property type="entry name" value="GAL4"/>
    <property type="match status" value="1"/>
</dbReference>
<dbReference type="CDD" id="cd12148">
    <property type="entry name" value="fungal_TF_MHR"/>
    <property type="match status" value="1"/>
</dbReference>
<evidence type="ECO:0000256" key="5">
    <source>
        <dbReference type="ARBA" id="ARBA00023242"/>
    </source>
</evidence>
<protein>
    <recommendedName>
        <fullName evidence="7">Zn(2)-C6 fungal-type domain-containing protein</fullName>
    </recommendedName>
</protein>
<comment type="subcellular location">
    <subcellularLocation>
        <location evidence="1">Nucleus</location>
    </subcellularLocation>
</comment>
<keyword evidence="9" id="KW-1185">Reference proteome</keyword>
<evidence type="ECO:0000256" key="2">
    <source>
        <dbReference type="ARBA" id="ARBA00022723"/>
    </source>
</evidence>
<dbReference type="Gene3D" id="4.10.240.10">
    <property type="entry name" value="Zn(2)-C6 fungal-type DNA-binding domain"/>
    <property type="match status" value="1"/>
</dbReference>
<evidence type="ECO:0000256" key="6">
    <source>
        <dbReference type="SAM" id="MobiDB-lite"/>
    </source>
</evidence>
<proteinExistence type="predicted"/>
<dbReference type="GO" id="GO:0005634">
    <property type="term" value="C:nucleus"/>
    <property type="evidence" value="ECO:0007669"/>
    <property type="project" value="UniProtKB-SubCell"/>
</dbReference>